<dbReference type="Proteomes" id="UP000810252">
    <property type="component" value="Unassembled WGS sequence"/>
</dbReference>
<proteinExistence type="predicted"/>
<accession>A0A9D9EIP1</accession>
<comment type="caution">
    <text evidence="2">The sequence shown here is derived from an EMBL/GenBank/DDBJ whole genome shotgun (WGS) entry which is preliminary data.</text>
</comment>
<name>A0A9D9EIP1_9BACT</name>
<evidence type="ECO:0000313" key="2">
    <source>
        <dbReference type="EMBL" id="MBO8447655.1"/>
    </source>
</evidence>
<dbReference type="EMBL" id="JADIMQ010000003">
    <property type="protein sequence ID" value="MBO8447655.1"/>
    <property type="molecule type" value="Genomic_DNA"/>
</dbReference>
<dbReference type="AlphaFoldDB" id="A0A9D9EIP1"/>
<dbReference type="Gene3D" id="2.60.40.2580">
    <property type="match status" value="1"/>
</dbReference>
<protein>
    <recommendedName>
        <fullName evidence="4">Major fimbrial subunit protein N-terminal domain-containing protein</fullName>
    </recommendedName>
</protein>
<organism evidence="2 3">
    <name type="scientific">Candidatus Cryptobacteroides merdigallinarum</name>
    <dbReference type="NCBI Taxonomy" id="2840770"/>
    <lineage>
        <taxon>Bacteria</taxon>
        <taxon>Pseudomonadati</taxon>
        <taxon>Bacteroidota</taxon>
        <taxon>Bacteroidia</taxon>
        <taxon>Bacteroidales</taxon>
        <taxon>Candidatus Cryptobacteroides</taxon>
    </lineage>
</organism>
<evidence type="ECO:0000256" key="1">
    <source>
        <dbReference type="SAM" id="SignalP"/>
    </source>
</evidence>
<feature type="signal peptide" evidence="1">
    <location>
        <begin position="1"/>
        <end position="19"/>
    </location>
</feature>
<keyword evidence="1" id="KW-0732">Signal</keyword>
<feature type="chain" id="PRO_5038746031" description="Major fimbrial subunit protein N-terminal domain-containing protein" evidence="1">
    <location>
        <begin position="20"/>
        <end position="335"/>
    </location>
</feature>
<dbReference type="Gene3D" id="2.60.40.3690">
    <property type="match status" value="1"/>
</dbReference>
<sequence>MTKRFSFMAAALISVTAMVPPSCTVEKQEAAASGGVPVEIEFRLDAGSLTRVTGGDDSSVSAEAGLIKILVFDKSGRLLGYGENEESSSGITMRLTTGDARCYAVVNSKADLSSVASESGLLSRVSSLKDNGASSLEMIGSRDMTITASSSVEIPVRRFASKIEIDRISTDFKSPAHEAMEFIIKDIYLVNVAGDCTYAMEGTPSVWYNQLKLAAGEADELIADIGINATVTRSSPYATGHHFYCYPNPTEEDSHGSAWSPRYTRLVVDATLGGTLYHYPVNIPKPLPNTSYQITNLTVTGPGSSDPDIPVEKGSITFSITITDWTTGFSQEIEY</sequence>
<reference evidence="2" key="2">
    <citation type="journal article" date="2021" name="PeerJ">
        <title>Extensive microbial diversity within the chicken gut microbiome revealed by metagenomics and culture.</title>
        <authorList>
            <person name="Gilroy R."/>
            <person name="Ravi A."/>
            <person name="Getino M."/>
            <person name="Pursley I."/>
            <person name="Horton D.L."/>
            <person name="Alikhan N.F."/>
            <person name="Baker D."/>
            <person name="Gharbi K."/>
            <person name="Hall N."/>
            <person name="Watson M."/>
            <person name="Adriaenssens E.M."/>
            <person name="Foster-Nyarko E."/>
            <person name="Jarju S."/>
            <person name="Secka A."/>
            <person name="Antonio M."/>
            <person name="Oren A."/>
            <person name="Chaudhuri R.R."/>
            <person name="La Ragione R."/>
            <person name="Hildebrand F."/>
            <person name="Pallen M.J."/>
        </authorList>
    </citation>
    <scope>NUCLEOTIDE SEQUENCE</scope>
    <source>
        <strain evidence="2">20514</strain>
    </source>
</reference>
<reference evidence="2" key="1">
    <citation type="submission" date="2020-10" db="EMBL/GenBank/DDBJ databases">
        <authorList>
            <person name="Gilroy R."/>
        </authorList>
    </citation>
    <scope>NUCLEOTIDE SEQUENCE</scope>
    <source>
        <strain evidence="2">20514</strain>
    </source>
</reference>
<evidence type="ECO:0008006" key="4">
    <source>
        <dbReference type="Google" id="ProtNLM"/>
    </source>
</evidence>
<evidence type="ECO:0000313" key="3">
    <source>
        <dbReference type="Proteomes" id="UP000810252"/>
    </source>
</evidence>
<gene>
    <name evidence="2" type="ORF">IAC29_00095</name>
</gene>